<dbReference type="OrthoDB" id="7061211at2"/>
<keyword evidence="3 7" id="KW-0812">Transmembrane</keyword>
<keyword evidence="9" id="KW-1185">Reference proteome</keyword>
<proteinExistence type="inferred from homology"/>
<comment type="caution">
    <text evidence="8">The sequence shown here is derived from an EMBL/GenBank/DDBJ whole genome shotgun (WGS) entry which is preliminary data.</text>
</comment>
<dbReference type="EMBL" id="JOKH01000002">
    <property type="protein sequence ID" value="KEQ17790.1"/>
    <property type="molecule type" value="Genomic_DNA"/>
</dbReference>
<evidence type="ECO:0000313" key="9">
    <source>
        <dbReference type="Proteomes" id="UP000028073"/>
    </source>
</evidence>
<dbReference type="HAMAP" id="MF_00599">
    <property type="entry name" value="FtsB"/>
    <property type="match status" value="1"/>
</dbReference>
<dbReference type="AlphaFoldDB" id="A0A081NH67"/>
<dbReference type="GO" id="GO:0043093">
    <property type="term" value="P:FtsZ-dependent cytokinesis"/>
    <property type="evidence" value="ECO:0007669"/>
    <property type="project" value="UniProtKB-UniRule"/>
</dbReference>
<dbReference type="InterPro" id="IPR023081">
    <property type="entry name" value="Cell_div_FtsB"/>
</dbReference>
<name>A0A081NH67_9GAMM</name>
<dbReference type="GO" id="GO:0032153">
    <property type="term" value="C:cell division site"/>
    <property type="evidence" value="ECO:0007669"/>
    <property type="project" value="UniProtKB-UniRule"/>
</dbReference>
<feature type="topological domain" description="Cytoplasmic" evidence="7">
    <location>
        <begin position="1"/>
        <end position="4"/>
    </location>
</feature>
<sequence>MRKLVHTLLLLALVALQVQLWMGEGSVAEMVAIKSQITQQDRENDRLYRRNHLLATEVIELQNGLQTLEEQARLDLGMIKKDETYYLIYD</sequence>
<dbReference type="Pfam" id="PF04977">
    <property type="entry name" value="DivIC"/>
    <property type="match status" value="1"/>
</dbReference>
<evidence type="ECO:0000256" key="5">
    <source>
        <dbReference type="ARBA" id="ARBA00023136"/>
    </source>
</evidence>
<protein>
    <recommendedName>
        <fullName evidence="7">Cell division protein FtsB</fullName>
    </recommendedName>
</protein>
<dbReference type="GO" id="GO:0030428">
    <property type="term" value="C:cell septum"/>
    <property type="evidence" value="ECO:0007669"/>
    <property type="project" value="TreeGrafter"/>
</dbReference>
<evidence type="ECO:0000256" key="2">
    <source>
        <dbReference type="ARBA" id="ARBA00022618"/>
    </source>
</evidence>
<keyword evidence="5 7" id="KW-0472">Membrane</keyword>
<organism evidence="8 9">
    <name type="scientific">Endozoicomonas numazuensis</name>
    <dbReference type="NCBI Taxonomy" id="1137799"/>
    <lineage>
        <taxon>Bacteria</taxon>
        <taxon>Pseudomonadati</taxon>
        <taxon>Pseudomonadota</taxon>
        <taxon>Gammaproteobacteria</taxon>
        <taxon>Oceanospirillales</taxon>
        <taxon>Endozoicomonadaceae</taxon>
        <taxon>Endozoicomonas</taxon>
    </lineage>
</organism>
<evidence type="ECO:0000256" key="3">
    <source>
        <dbReference type="ARBA" id="ARBA00022692"/>
    </source>
</evidence>
<gene>
    <name evidence="7" type="primary">ftsB</name>
    <name evidence="8" type="ORF">GZ78_08975</name>
</gene>
<dbReference type="InterPro" id="IPR007060">
    <property type="entry name" value="FtsL/DivIC"/>
</dbReference>
<dbReference type="GO" id="GO:0005886">
    <property type="term" value="C:plasma membrane"/>
    <property type="evidence" value="ECO:0007669"/>
    <property type="project" value="UniProtKB-SubCell"/>
</dbReference>
<evidence type="ECO:0000256" key="1">
    <source>
        <dbReference type="ARBA" id="ARBA00022475"/>
    </source>
</evidence>
<keyword evidence="6 7" id="KW-0131">Cell cycle</keyword>
<keyword evidence="4 7" id="KW-1133">Transmembrane helix</keyword>
<keyword evidence="2 7" id="KW-0132">Cell division</keyword>
<evidence type="ECO:0000313" key="8">
    <source>
        <dbReference type="EMBL" id="KEQ17790.1"/>
    </source>
</evidence>
<dbReference type="RefSeq" id="WP_034834676.1">
    <property type="nucleotide sequence ID" value="NZ_JOKH01000002.1"/>
</dbReference>
<dbReference type="Proteomes" id="UP000028073">
    <property type="component" value="Unassembled WGS sequence"/>
</dbReference>
<comment type="subcellular location">
    <subcellularLocation>
        <location evidence="7">Cell inner membrane</location>
        <topology evidence="7">Single-pass type II membrane protein</topology>
    </subcellularLocation>
    <text evidence="7">Localizes to the division septum.</text>
</comment>
<accession>A0A081NH67</accession>
<evidence type="ECO:0000256" key="4">
    <source>
        <dbReference type="ARBA" id="ARBA00022989"/>
    </source>
</evidence>
<keyword evidence="7" id="KW-0997">Cell inner membrane</keyword>
<comment type="subunit">
    <text evidence="7">Part of a complex composed of FtsB, FtsL and FtsQ.</text>
</comment>
<reference evidence="8 9" key="1">
    <citation type="submission" date="2014-06" db="EMBL/GenBank/DDBJ databases">
        <title>Whole Genome Sequences of Three Symbiotic Endozoicomonas Bacteria.</title>
        <authorList>
            <person name="Neave M.J."/>
            <person name="Apprill A."/>
            <person name="Voolstra C.R."/>
        </authorList>
    </citation>
    <scope>NUCLEOTIDE SEQUENCE [LARGE SCALE GENOMIC DNA]</scope>
    <source>
        <strain evidence="8 9">DSM 25634</strain>
    </source>
</reference>
<dbReference type="PANTHER" id="PTHR37485">
    <property type="entry name" value="CELL DIVISION PROTEIN FTSB"/>
    <property type="match status" value="1"/>
</dbReference>
<dbReference type="STRING" id="1137799.GZ78_08975"/>
<keyword evidence="1 7" id="KW-1003">Cell membrane</keyword>
<feature type="topological domain" description="Periplasmic" evidence="7">
    <location>
        <begin position="23"/>
        <end position="90"/>
    </location>
</feature>
<comment type="function">
    <text evidence="7">Essential cell division protein. May link together the upstream cell division proteins, which are predominantly cytoplasmic, with the downstream cell division proteins, which are predominantly periplasmic.</text>
</comment>
<comment type="similarity">
    <text evidence="7">Belongs to the FtsB family.</text>
</comment>
<evidence type="ECO:0000256" key="6">
    <source>
        <dbReference type="ARBA" id="ARBA00023306"/>
    </source>
</evidence>
<evidence type="ECO:0000256" key="7">
    <source>
        <dbReference type="HAMAP-Rule" id="MF_00599"/>
    </source>
</evidence>
<dbReference type="eggNOG" id="COG2919">
    <property type="taxonomic scope" value="Bacteria"/>
</dbReference>
<dbReference type="PANTHER" id="PTHR37485:SF1">
    <property type="entry name" value="CELL DIVISION PROTEIN FTSB"/>
    <property type="match status" value="1"/>
</dbReference>